<keyword evidence="2" id="KW-1185">Reference proteome</keyword>
<dbReference type="EMBL" id="JABFUD020000011">
    <property type="protein sequence ID" value="KAI5073249.1"/>
    <property type="molecule type" value="Genomic_DNA"/>
</dbReference>
<protein>
    <submittedName>
        <fullName evidence="1">Uncharacterized protein</fullName>
    </submittedName>
</protein>
<evidence type="ECO:0000313" key="1">
    <source>
        <dbReference type="EMBL" id="KAI5073249.1"/>
    </source>
</evidence>
<name>A0A9D4USF8_ADICA</name>
<gene>
    <name evidence="1" type="ORF">GOP47_0011262</name>
</gene>
<dbReference type="AlphaFoldDB" id="A0A9D4USF8"/>
<dbReference type="Proteomes" id="UP000886520">
    <property type="component" value="Chromosome 11"/>
</dbReference>
<accession>A0A9D4USF8</accession>
<evidence type="ECO:0000313" key="2">
    <source>
        <dbReference type="Proteomes" id="UP000886520"/>
    </source>
</evidence>
<comment type="caution">
    <text evidence="1">The sequence shown here is derived from an EMBL/GenBank/DDBJ whole genome shotgun (WGS) entry which is preliminary data.</text>
</comment>
<reference evidence="1" key="1">
    <citation type="submission" date="2021-01" db="EMBL/GenBank/DDBJ databases">
        <title>Adiantum capillus-veneris genome.</title>
        <authorList>
            <person name="Fang Y."/>
            <person name="Liao Q."/>
        </authorList>
    </citation>
    <scope>NUCLEOTIDE SEQUENCE</scope>
    <source>
        <strain evidence="1">H3</strain>
        <tissue evidence="1">Leaf</tissue>
    </source>
</reference>
<sequence length="88" mass="9639">MLSKGSLRKSGLFLVQVLATRFRANCIVLYSILELGTLRGDHVSWGAELKEQSLTNLIELQAATLLVVCLQPALGVALHLKRSEHEAV</sequence>
<organism evidence="1 2">
    <name type="scientific">Adiantum capillus-veneris</name>
    <name type="common">Maidenhair fern</name>
    <dbReference type="NCBI Taxonomy" id="13818"/>
    <lineage>
        <taxon>Eukaryota</taxon>
        <taxon>Viridiplantae</taxon>
        <taxon>Streptophyta</taxon>
        <taxon>Embryophyta</taxon>
        <taxon>Tracheophyta</taxon>
        <taxon>Polypodiopsida</taxon>
        <taxon>Polypodiidae</taxon>
        <taxon>Polypodiales</taxon>
        <taxon>Pteridineae</taxon>
        <taxon>Pteridaceae</taxon>
        <taxon>Vittarioideae</taxon>
        <taxon>Adiantum</taxon>
    </lineage>
</organism>
<proteinExistence type="predicted"/>